<dbReference type="PANTHER" id="PTHR33055">
    <property type="entry name" value="TRANSPOSASE FOR INSERTION SEQUENCE ELEMENT IS1111A"/>
    <property type="match status" value="1"/>
</dbReference>
<gene>
    <name evidence="3" type="ORF">FGU65_01905</name>
</gene>
<comment type="caution">
    <text evidence="3">The sequence shown here is derived from an EMBL/GenBank/DDBJ whole genome shotgun (WGS) entry which is preliminary data.</text>
</comment>
<keyword evidence="4" id="KW-1185">Reference proteome</keyword>
<name>A0ABT8M6V4_9EURY</name>
<evidence type="ECO:0000313" key="3">
    <source>
        <dbReference type="EMBL" id="MDN7023663.1"/>
    </source>
</evidence>
<feature type="domain" description="Transposase IS110-like N-terminal" evidence="1">
    <location>
        <begin position="6"/>
        <end position="149"/>
    </location>
</feature>
<evidence type="ECO:0000313" key="4">
    <source>
        <dbReference type="Proteomes" id="UP001168338"/>
    </source>
</evidence>
<dbReference type="PANTHER" id="PTHR33055:SF13">
    <property type="entry name" value="TRANSPOSASE"/>
    <property type="match status" value="1"/>
</dbReference>
<dbReference type="InterPro" id="IPR002525">
    <property type="entry name" value="Transp_IS110-like_N"/>
</dbReference>
<sequence>MREKACGLDLHKKFIVAAVVDQDGTVAEQRFSRTQTDLLLLKDWVSYHGCEVVACESTSDYWVQVYDLFAGQIPVIVGNARDIKALSHKKTDRIDAVWIAKLALHDLIPASRVPDREQRDLRALIRLRKFLVEKRTDLKNQVHHILDSCLFQLAKVFSDIFGASGMVVLTGITEGKPVEEILASLPKRTQKRGEEIRRVLETTLSETAIVRLQTCLALIKEMDSQIAIIMQLVHQCVTGKKRLIRILTSMPGIGYLAAVTLIAEIGDFTDFSSGDKLASWAGLVPTVHQSADHLRMGSITKRGSRTLRWICVEIAHAAVRTRSSRFYAFFTRKVGQLGFGKAIVAVARKILTILWHLVVNDEEYEEQEGNRKREIRIPKAKQPKFLTLNEMLKVLAEANIFLKQSDPHGGG</sequence>
<dbReference type="Pfam" id="PF02371">
    <property type="entry name" value="Transposase_20"/>
    <property type="match status" value="1"/>
</dbReference>
<dbReference type="InterPro" id="IPR003346">
    <property type="entry name" value="Transposase_20"/>
</dbReference>
<dbReference type="Pfam" id="PF01548">
    <property type="entry name" value="DEDD_Tnp_IS110"/>
    <property type="match status" value="1"/>
</dbReference>
<dbReference type="NCBIfam" id="NF033542">
    <property type="entry name" value="transpos_IS110"/>
    <property type="match status" value="1"/>
</dbReference>
<dbReference type="Proteomes" id="UP001168338">
    <property type="component" value="Unassembled WGS sequence"/>
</dbReference>
<organism evidence="3 4">
    <name type="scientific">Methanoculleus frigidifontis</name>
    <dbReference type="NCBI Taxonomy" id="2584085"/>
    <lineage>
        <taxon>Archaea</taxon>
        <taxon>Methanobacteriati</taxon>
        <taxon>Methanobacteriota</taxon>
        <taxon>Stenosarchaea group</taxon>
        <taxon>Methanomicrobia</taxon>
        <taxon>Methanomicrobiales</taxon>
        <taxon>Methanomicrobiaceae</taxon>
        <taxon>Methanoculleus</taxon>
    </lineage>
</organism>
<dbReference type="RefSeq" id="WP_301662711.1">
    <property type="nucleotide sequence ID" value="NZ_VCYH01000001.1"/>
</dbReference>
<dbReference type="InterPro" id="IPR047650">
    <property type="entry name" value="Transpos_IS110"/>
</dbReference>
<feature type="domain" description="Transposase IS116/IS110/IS902 C-terminal" evidence="2">
    <location>
        <begin position="245"/>
        <end position="329"/>
    </location>
</feature>
<evidence type="ECO:0000259" key="2">
    <source>
        <dbReference type="Pfam" id="PF02371"/>
    </source>
</evidence>
<protein>
    <submittedName>
        <fullName evidence="3">IS110 family transposase</fullName>
    </submittedName>
</protein>
<reference evidence="3" key="1">
    <citation type="submission" date="2019-05" db="EMBL/GenBank/DDBJ databases">
        <title>Methanoculleus sp. FWC-SCC1, a methanogenic archaeon isolated from deep marine cold seep.</title>
        <authorList>
            <person name="Chen Y.-W."/>
            <person name="Chen S.-C."/>
            <person name="Teng N.-H."/>
            <person name="Lai M.-C."/>
        </authorList>
    </citation>
    <scope>NUCLEOTIDE SEQUENCE</scope>
    <source>
        <strain evidence="3">FWC-SCC1</strain>
    </source>
</reference>
<dbReference type="EMBL" id="VCYH01000001">
    <property type="protein sequence ID" value="MDN7023663.1"/>
    <property type="molecule type" value="Genomic_DNA"/>
</dbReference>
<accession>A0ABT8M6V4</accession>
<evidence type="ECO:0000259" key="1">
    <source>
        <dbReference type="Pfam" id="PF01548"/>
    </source>
</evidence>
<proteinExistence type="predicted"/>